<name>A0A0K1Q370_9BACT</name>
<protein>
    <submittedName>
        <fullName evidence="1">Uncharacterized protein</fullName>
    </submittedName>
</protein>
<evidence type="ECO:0000313" key="2">
    <source>
        <dbReference type="Proteomes" id="UP000064967"/>
    </source>
</evidence>
<dbReference type="KEGG" id="llu:AKJ09_06949"/>
<dbReference type="EMBL" id="CP012333">
    <property type="protein sequence ID" value="AKV00286.1"/>
    <property type="molecule type" value="Genomic_DNA"/>
</dbReference>
<sequence>MTDHRSPRNAGAIARFERPSLDARSELRTLLVGELGGVVRGGHGDQALDPRR</sequence>
<organism evidence="1 2">
    <name type="scientific">Labilithrix luteola</name>
    <dbReference type="NCBI Taxonomy" id="1391654"/>
    <lineage>
        <taxon>Bacteria</taxon>
        <taxon>Pseudomonadati</taxon>
        <taxon>Myxococcota</taxon>
        <taxon>Polyangia</taxon>
        <taxon>Polyangiales</taxon>
        <taxon>Labilitrichaceae</taxon>
        <taxon>Labilithrix</taxon>
    </lineage>
</organism>
<accession>A0A0K1Q370</accession>
<dbReference type="Proteomes" id="UP000064967">
    <property type="component" value="Chromosome"/>
</dbReference>
<reference evidence="1 2" key="1">
    <citation type="submission" date="2015-08" db="EMBL/GenBank/DDBJ databases">
        <authorList>
            <person name="Babu N.S."/>
            <person name="Beckwith C.J."/>
            <person name="Beseler K.G."/>
            <person name="Brison A."/>
            <person name="Carone J.V."/>
            <person name="Caskin T.P."/>
            <person name="Diamond M."/>
            <person name="Durham M.E."/>
            <person name="Foxe J.M."/>
            <person name="Go M."/>
            <person name="Henderson B.A."/>
            <person name="Jones I.B."/>
            <person name="McGettigan J.A."/>
            <person name="Micheletti S.J."/>
            <person name="Nasrallah M.E."/>
            <person name="Ortiz D."/>
            <person name="Piller C.R."/>
            <person name="Privatt S.R."/>
            <person name="Schneider S.L."/>
            <person name="Sharp S."/>
            <person name="Smith T.C."/>
            <person name="Stanton J.D."/>
            <person name="Ullery H.E."/>
            <person name="Wilson R.J."/>
            <person name="Serrano M.G."/>
            <person name="Buck G."/>
            <person name="Lee V."/>
            <person name="Wang Y."/>
            <person name="Carvalho R."/>
            <person name="Voegtly L."/>
            <person name="Shi R."/>
            <person name="Duckworth R."/>
            <person name="Johnson A."/>
            <person name="Loviza R."/>
            <person name="Walstead R."/>
            <person name="Shah Z."/>
            <person name="Kiflezghi M."/>
            <person name="Wade K."/>
            <person name="Ball S.L."/>
            <person name="Bradley K.W."/>
            <person name="Asai D.J."/>
            <person name="Bowman C.A."/>
            <person name="Russell D.A."/>
            <person name="Pope W.H."/>
            <person name="Jacobs-Sera D."/>
            <person name="Hendrix R.W."/>
            <person name="Hatfull G.F."/>
        </authorList>
    </citation>
    <scope>NUCLEOTIDE SEQUENCE [LARGE SCALE GENOMIC DNA]</scope>
    <source>
        <strain evidence="1 2">DSM 27648</strain>
    </source>
</reference>
<proteinExistence type="predicted"/>
<gene>
    <name evidence="1" type="ORF">AKJ09_06949</name>
</gene>
<dbReference type="AlphaFoldDB" id="A0A0K1Q370"/>
<keyword evidence="2" id="KW-1185">Reference proteome</keyword>
<evidence type="ECO:0000313" key="1">
    <source>
        <dbReference type="EMBL" id="AKV00286.1"/>
    </source>
</evidence>